<dbReference type="Pfam" id="PF12330">
    <property type="entry name" value="Haspin_kinase"/>
    <property type="match status" value="1"/>
</dbReference>
<dbReference type="GO" id="GO:0005524">
    <property type="term" value="F:ATP binding"/>
    <property type="evidence" value="ECO:0007669"/>
    <property type="project" value="UniProtKB-KW"/>
</dbReference>
<evidence type="ECO:0000256" key="7">
    <source>
        <dbReference type="ARBA" id="ARBA00047899"/>
    </source>
</evidence>
<dbReference type="GO" id="GO:0005634">
    <property type="term" value="C:nucleus"/>
    <property type="evidence" value="ECO:0007669"/>
    <property type="project" value="TreeGrafter"/>
</dbReference>
<evidence type="ECO:0000313" key="10">
    <source>
        <dbReference type="EMBL" id="KAF2158548.1"/>
    </source>
</evidence>
<dbReference type="GeneID" id="54563412"/>
<dbReference type="OrthoDB" id="21018at2759"/>
<protein>
    <recommendedName>
        <fullName evidence="1">non-specific serine/threonine protein kinase</fullName>
        <ecNumber evidence="1">2.7.11.1</ecNumber>
    </recommendedName>
</protein>
<sequence>MSECTGEIKHLNKSGNNLYNFKDLLELCSGPVIQFPAWHAKYFNQDVEKIAEAAFAEVYRFCVCDTGPRDDKFERSALKIIPLRSVPHISRTSPQGQNEVILGQSMMSDVQSVTKEIRTMQALSPVSGFTQLRDVRVIQGRPTLAFVNAHRSWDRKQKACGKTPSLFPDPACEASYSDLQLWAVLEMEYAGHNLEEAINNGECDTVCVIWDVFWQICQSVARAEQSCDFEHRDLHPGNICIQPRALHSYVTPLRTTIIDYGLSRCTLPNGDIISHDLSKVTGLFDGDGTRAYQYDIYRYMRCLILGNATDDRQDSEMTWRTYRPESNLLWLHLILTLLMQRLPATDANSPYVMRTYTKNTNEMRGILWQVHEVLQPWQMREMSSASDLMEKAMSENWLDLEYVGDMPLVAPW</sequence>
<keyword evidence="5" id="KW-0418">Kinase</keyword>
<evidence type="ECO:0000256" key="2">
    <source>
        <dbReference type="ARBA" id="ARBA00022527"/>
    </source>
</evidence>
<evidence type="ECO:0000256" key="6">
    <source>
        <dbReference type="ARBA" id="ARBA00022840"/>
    </source>
</evidence>
<dbReference type="AlphaFoldDB" id="A0A6A6BWY0"/>
<dbReference type="GO" id="GO:0035556">
    <property type="term" value="P:intracellular signal transduction"/>
    <property type="evidence" value="ECO:0007669"/>
    <property type="project" value="TreeGrafter"/>
</dbReference>
<dbReference type="PANTHER" id="PTHR24419">
    <property type="entry name" value="INTERLEUKIN-1 RECEPTOR-ASSOCIATED KINASE"/>
    <property type="match status" value="1"/>
</dbReference>
<dbReference type="SMART" id="SM01331">
    <property type="entry name" value="DUF3635"/>
    <property type="match status" value="1"/>
</dbReference>
<keyword evidence="4" id="KW-0547">Nucleotide-binding</keyword>
<comment type="catalytic activity">
    <reaction evidence="8">
        <text>L-seryl-[protein] + ATP = O-phospho-L-seryl-[protein] + ADP + H(+)</text>
        <dbReference type="Rhea" id="RHEA:17989"/>
        <dbReference type="Rhea" id="RHEA-COMP:9863"/>
        <dbReference type="Rhea" id="RHEA-COMP:11604"/>
        <dbReference type="ChEBI" id="CHEBI:15378"/>
        <dbReference type="ChEBI" id="CHEBI:29999"/>
        <dbReference type="ChEBI" id="CHEBI:30616"/>
        <dbReference type="ChEBI" id="CHEBI:83421"/>
        <dbReference type="ChEBI" id="CHEBI:456216"/>
        <dbReference type="EC" id="2.7.11.1"/>
    </reaction>
</comment>
<keyword evidence="11" id="KW-1185">Reference proteome</keyword>
<dbReference type="GO" id="GO:0005737">
    <property type="term" value="C:cytoplasm"/>
    <property type="evidence" value="ECO:0007669"/>
    <property type="project" value="TreeGrafter"/>
</dbReference>
<comment type="catalytic activity">
    <reaction evidence="7">
        <text>L-threonyl-[protein] + ATP = O-phospho-L-threonyl-[protein] + ADP + H(+)</text>
        <dbReference type="Rhea" id="RHEA:46608"/>
        <dbReference type="Rhea" id="RHEA-COMP:11060"/>
        <dbReference type="Rhea" id="RHEA-COMP:11605"/>
        <dbReference type="ChEBI" id="CHEBI:15378"/>
        <dbReference type="ChEBI" id="CHEBI:30013"/>
        <dbReference type="ChEBI" id="CHEBI:30616"/>
        <dbReference type="ChEBI" id="CHEBI:61977"/>
        <dbReference type="ChEBI" id="CHEBI:456216"/>
        <dbReference type="EC" id="2.7.11.1"/>
    </reaction>
</comment>
<evidence type="ECO:0000256" key="1">
    <source>
        <dbReference type="ARBA" id="ARBA00012513"/>
    </source>
</evidence>
<evidence type="ECO:0000256" key="8">
    <source>
        <dbReference type="ARBA" id="ARBA00048679"/>
    </source>
</evidence>
<dbReference type="RefSeq" id="XP_033659437.1">
    <property type="nucleotide sequence ID" value="XM_033810140.1"/>
</dbReference>
<dbReference type="Proteomes" id="UP000799537">
    <property type="component" value="Unassembled WGS sequence"/>
</dbReference>
<gene>
    <name evidence="10" type="ORF">M409DRAFT_30954</name>
</gene>
<feature type="domain" description="Protein kinase" evidence="9">
    <location>
        <begin position="44"/>
        <end position="412"/>
    </location>
</feature>
<name>A0A6A6BWY0_ZASCE</name>
<dbReference type="InterPro" id="IPR011009">
    <property type="entry name" value="Kinase-like_dom_sf"/>
</dbReference>
<dbReference type="PANTHER" id="PTHR24419:SF18">
    <property type="entry name" value="SERINE_THREONINE-PROTEIN KINASE HASPIN"/>
    <property type="match status" value="1"/>
</dbReference>
<dbReference type="Gene3D" id="3.30.200.20">
    <property type="entry name" value="Phosphorylase Kinase, domain 1"/>
    <property type="match status" value="1"/>
</dbReference>
<dbReference type="PROSITE" id="PS50011">
    <property type="entry name" value="PROTEIN_KINASE_DOM"/>
    <property type="match status" value="1"/>
</dbReference>
<dbReference type="GO" id="GO:0072354">
    <property type="term" value="F:histone H3T3 kinase activity"/>
    <property type="evidence" value="ECO:0007669"/>
    <property type="project" value="TreeGrafter"/>
</dbReference>
<dbReference type="InterPro" id="IPR024604">
    <property type="entry name" value="GSG2_C"/>
</dbReference>
<keyword evidence="6" id="KW-0067">ATP-binding</keyword>
<accession>A0A6A6BWY0</accession>
<dbReference type="Gene3D" id="1.10.510.10">
    <property type="entry name" value="Transferase(Phosphotransferase) domain 1"/>
    <property type="match status" value="1"/>
</dbReference>
<dbReference type="SUPFAM" id="SSF56112">
    <property type="entry name" value="Protein kinase-like (PK-like)"/>
    <property type="match status" value="1"/>
</dbReference>
<evidence type="ECO:0000313" key="11">
    <source>
        <dbReference type="Proteomes" id="UP000799537"/>
    </source>
</evidence>
<dbReference type="GO" id="GO:0000278">
    <property type="term" value="P:mitotic cell cycle"/>
    <property type="evidence" value="ECO:0007669"/>
    <property type="project" value="TreeGrafter"/>
</dbReference>
<dbReference type="EMBL" id="ML993657">
    <property type="protein sequence ID" value="KAF2158548.1"/>
    <property type="molecule type" value="Genomic_DNA"/>
</dbReference>
<dbReference type="EC" id="2.7.11.1" evidence="1"/>
<reference evidence="10" key="1">
    <citation type="journal article" date="2020" name="Stud. Mycol.">
        <title>101 Dothideomycetes genomes: a test case for predicting lifestyles and emergence of pathogens.</title>
        <authorList>
            <person name="Haridas S."/>
            <person name="Albert R."/>
            <person name="Binder M."/>
            <person name="Bloem J."/>
            <person name="Labutti K."/>
            <person name="Salamov A."/>
            <person name="Andreopoulos B."/>
            <person name="Baker S."/>
            <person name="Barry K."/>
            <person name="Bills G."/>
            <person name="Bluhm B."/>
            <person name="Cannon C."/>
            <person name="Castanera R."/>
            <person name="Culley D."/>
            <person name="Daum C."/>
            <person name="Ezra D."/>
            <person name="Gonzalez J."/>
            <person name="Henrissat B."/>
            <person name="Kuo A."/>
            <person name="Liang C."/>
            <person name="Lipzen A."/>
            <person name="Lutzoni F."/>
            <person name="Magnuson J."/>
            <person name="Mondo S."/>
            <person name="Nolan M."/>
            <person name="Ohm R."/>
            <person name="Pangilinan J."/>
            <person name="Park H.-J."/>
            <person name="Ramirez L."/>
            <person name="Alfaro M."/>
            <person name="Sun H."/>
            <person name="Tritt A."/>
            <person name="Yoshinaga Y."/>
            <person name="Zwiers L.-H."/>
            <person name="Turgeon B."/>
            <person name="Goodwin S."/>
            <person name="Spatafora J."/>
            <person name="Crous P."/>
            <person name="Grigoriev I."/>
        </authorList>
    </citation>
    <scope>NUCLEOTIDE SEQUENCE</scope>
    <source>
        <strain evidence="10">ATCC 36951</strain>
    </source>
</reference>
<keyword evidence="3" id="KW-0808">Transferase</keyword>
<evidence type="ECO:0000256" key="3">
    <source>
        <dbReference type="ARBA" id="ARBA00022679"/>
    </source>
</evidence>
<evidence type="ECO:0000256" key="5">
    <source>
        <dbReference type="ARBA" id="ARBA00022777"/>
    </source>
</evidence>
<dbReference type="InterPro" id="IPR000719">
    <property type="entry name" value="Prot_kinase_dom"/>
</dbReference>
<organism evidence="10 11">
    <name type="scientific">Zasmidium cellare ATCC 36951</name>
    <dbReference type="NCBI Taxonomy" id="1080233"/>
    <lineage>
        <taxon>Eukaryota</taxon>
        <taxon>Fungi</taxon>
        <taxon>Dikarya</taxon>
        <taxon>Ascomycota</taxon>
        <taxon>Pezizomycotina</taxon>
        <taxon>Dothideomycetes</taxon>
        <taxon>Dothideomycetidae</taxon>
        <taxon>Mycosphaerellales</taxon>
        <taxon>Mycosphaerellaceae</taxon>
        <taxon>Zasmidium</taxon>
    </lineage>
</organism>
<evidence type="ECO:0000256" key="4">
    <source>
        <dbReference type="ARBA" id="ARBA00022741"/>
    </source>
</evidence>
<keyword evidence="2" id="KW-0723">Serine/threonine-protein kinase</keyword>
<evidence type="ECO:0000259" key="9">
    <source>
        <dbReference type="PROSITE" id="PS50011"/>
    </source>
</evidence>
<proteinExistence type="predicted"/>
<dbReference type="SMART" id="SM00220">
    <property type="entry name" value="S_TKc"/>
    <property type="match status" value="1"/>
</dbReference>